<dbReference type="InterPro" id="IPR000620">
    <property type="entry name" value="EamA_dom"/>
</dbReference>
<feature type="transmembrane region" description="Helical" evidence="3">
    <location>
        <begin position="213"/>
        <end position="230"/>
    </location>
</feature>
<comment type="caution">
    <text evidence="5">The sequence shown here is derived from an EMBL/GenBank/DDBJ whole genome shotgun (WGS) entry which is preliminary data.</text>
</comment>
<feature type="transmembrane region" description="Helical" evidence="3">
    <location>
        <begin position="43"/>
        <end position="61"/>
    </location>
</feature>
<feature type="region of interest" description="Disordered" evidence="2">
    <location>
        <begin position="286"/>
        <end position="312"/>
    </location>
</feature>
<evidence type="ECO:0000256" key="3">
    <source>
        <dbReference type="SAM" id="Phobius"/>
    </source>
</evidence>
<dbReference type="EMBL" id="BAABHK010000013">
    <property type="protein sequence ID" value="GAA4634246.1"/>
    <property type="molecule type" value="Genomic_DNA"/>
</dbReference>
<feature type="transmembrane region" description="Helical" evidence="3">
    <location>
        <begin position="16"/>
        <end position="37"/>
    </location>
</feature>
<protein>
    <submittedName>
        <fullName evidence="5">DMT family transporter</fullName>
    </submittedName>
</protein>
<evidence type="ECO:0000313" key="5">
    <source>
        <dbReference type="EMBL" id="GAA4634246.1"/>
    </source>
</evidence>
<sequence>MIVENPLVIMRKAVSWSYFVGSALSSYLGPAFTIVIFARLAPAGTAALRIWSGALVLAVWRRPWRTLRAADPAGRWLIVAWGAVLGLLNLAFYQAIAILPLGTVAAIEFLPVIVLATFGARTPRNIAAVLAVTAGVAVLTDARLTGAPLGFLFAFVDAVTFALYIVVAHRAARRLPGRLGGIDGLAAAMLVACVVTAPFAVREVVPVLAGPRALAAALGVGVASVLPYVCDQMAMARMARSTYALLLALLPATATVVGVVVLRQSPSLLEIAGLTAVMLGVAVHEHGHDAEPPPEEQAVEEAAPASADLVGS</sequence>
<accession>A0ABP8ULP7</accession>
<gene>
    <name evidence="5" type="ORF">GCM10023196_074990</name>
</gene>
<dbReference type="InterPro" id="IPR037185">
    <property type="entry name" value="EmrE-like"/>
</dbReference>
<feature type="transmembrane region" description="Helical" evidence="3">
    <location>
        <begin position="125"/>
        <end position="142"/>
    </location>
</feature>
<feature type="domain" description="EamA" evidence="4">
    <location>
        <begin position="149"/>
        <end position="283"/>
    </location>
</feature>
<evidence type="ECO:0000256" key="1">
    <source>
        <dbReference type="ARBA" id="ARBA00007362"/>
    </source>
</evidence>
<feature type="transmembrane region" description="Helical" evidence="3">
    <location>
        <begin position="179"/>
        <end position="201"/>
    </location>
</feature>
<organism evidence="5 6">
    <name type="scientific">Actinoallomurus vinaceus</name>
    <dbReference type="NCBI Taxonomy" id="1080074"/>
    <lineage>
        <taxon>Bacteria</taxon>
        <taxon>Bacillati</taxon>
        <taxon>Actinomycetota</taxon>
        <taxon>Actinomycetes</taxon>
        <taxon>Streptosporangiales</taxon>
        <taxon>Thermomonosporaceae</taxon>
        <taxon>Actinoallomurus</taxon>
    </lineage>
</organism>
<proteinExistence type="inferred from homology"/>
<dbReference type="Pfam" id="PF00892">
    <property type="entry name" value="EamA"/>
    <property type="match status" value="1"/>
</dbReference>
<reference evidence="6" key="1">
    <citation type="journal article" date="2019" name="Int. J. Syst. Evol. Microbiol.">
        <title>The Global Catalogue of Microorganisms (GCM) 10K type strain sequencing project: providing services to taxonomists for standard genome sequencing and annotation.</title>
        <authorList>
            <consortium name="The Broad Institute Genomics Platform"/>
            <consortium name="The Broad Institute Genome Sequencing Center for Infectious Disease"/>
            <person name="Wu L."/>
            <person name="Ma J."/>
        </authorList>
    </citation>
    <scope>NUCLEOTIDE SEQUENCE [LARGE SCALE GENOMIC DNA]</scope>
    <source>
        <strain evidence="6">JCM 17939</strain>
    </source>
</reference>
<name>A0ABP8ULP7_9ACTN</name>
<comment type="similarity">
    <text evidence="1">Belongs to the EamA transporter family.</text>
</comment>
<keyword evidence="3" id="KW-0812">Transmembrane</keyword>
<keyword evidence="3" id="KW-1133">Transmembrane helix</keyword>
<feature type="transmembrane region" description="Helical" evidence="3">
    <location>
        <begin position="242"/>
        <end position="262"/>
    </location>
</feature>
<evidence type="ECO:0000256" key="2">
    <source>
        <dbReference type="SAM" id="MobiDB-lite"/>
    </source>
</evidence>
<dbReference type="SUPFAM" id="SSF103481">
    <property type="entry name" value="Multidrug resistance efflux transporter EmrE"/>
    <property type="match status" value="1"/>
</dbReference>
<keyword evidence="6" id="KW-1185">Reference proteome</keyword>
<keyword evidence="3" id="KW-0472">Membrane</keyword>
<evidence type="ECO:0000313" key="6">
    <source>
        <dbReference type="Proteomes" id="UP001501442"/>
    </source>
</evidence>
<feature type="transmembrane region" description="Helical" evidence="3">
    <location>
        <begin position="98"/>
        <end position="118"/>
    </location>
</feature>
<feature type="transmembrane region" description="Helical" evidence="3">
    <location>
        <begin position="148"/>
        <end position="167"/>
    </location>
</feature>
<evidence type="ECO:0000259" key="4">
    <source>
        <dbReference type="Pfam" id="PF00892"/>
    </source>
</evidence>
<dbReference type="Proteomes" id="UP001501442">
    <property type="component" value="Unassembled WGS sequence"/>
</dbReference>
<feature type="transmembrane region" description="Helical" evidence="3">
    <location>
        <begin position="73"/>
        <end position="92"/>
    </location>
</feature>